<sequence>MYQPTFPKTLYRIRQASTDDQVHEVQMGELAAKH</sequence>
<comment type="caution">
    <text evidence="1">The sequence shown here is derived from an EMBL/GenBank/DDBJ whole genome shotgun (WGS) entry which is preliminary data.</text>
</comment>
<keyword evidence="2" id="KW-1185">Reference proteome</keyword>
<gene>
    <name evidence="1" type="ORF">AGR2A_pa40022</name>
</gene>
<dbReference type="AlphaFoldDB" id="A0A9W5B6L5"/>
<evidence type="ECO:0000313" key="2">
    <source>
        <dbReference type="Proteomes" id="UP000191933"/>
    </source>
</evidence>
<dbReference type="Proteomes" id="UP000191933">
    <property type="component" value="Unassembled WGS sequence"/>
</dbReference>
<reference evidence="1 2" key="1">
    <citation type="submission" date="2016-01" db="EMBL/GenBank/DDBJ databases">
        <authorList>
            <person name="Regsiter A."/>
            <person name="william w."/>
        </authorList>
    </citation>
    <scope>NUCLEOTIDE SEQUENCE [LARGE SCALE GENOMIC DNA]</scope>
    <source>
        <strain evidence="1 2">CFBP 5494</strain>
    </source>
</reference>
<organism evidence="1 2">
    <name type="scientific">Agrobacterium genomosp. 2 str. CFBP 5494</name>
    <dbReference type="NCBI Taxonomy" id="1183436"/>
    <lineage>
        <taxon>Bacteria</taxon>
        <taxon>Pseudomonadati</taxon>
        <taxon>Pseudomonadota</taxon>
        <taxon>Alphaproteobacteria</taxon>
        <taxon>Hyphomicrobiales</taxon>
        <taxon>Rhizobiaceae</taxon>
        <taxon>Rhizobium/Agrobacterium group</taxon>
        <taxon>Agrobacterium</taxon>
        <taxon>Agrobacterium tumefaciens complex</taxon>
    </lineage>
</organism>
<proteinExistence type="predicted"/>
<name>A0A9W5B6L5_9HYPH</name>
<accession>A0A9W5B6L5</accession>
<evidence type="ECO:0000313" key="1">
    <source>
        <dbReference type="EMBL" id="CUX01960.1"/>
    </source>
</evidence>
<protein>
    <submittedName>
        <fullName evidence="1">Uncharacterized protein</fullName>
    </submittedName>
</protein>
<dbReference type="EMBL" id="FBVY01000042">
    <property type="protein sequence ID" value="CUX01960.1"/>
    <property type="molecule type" value="Genomic_DNA"/>
</dbReference>